<dbReference type="CDD" id="cd14275">
    <property type="entry name" value="UBA_EF-Ts"/>
    <property type="match status" value="1"/>
</dbReference>
<dbReference type="Gene3D" id="3.30.479.20">
    <property type="entry name" value="Elongation factor Ts, dimerisation domain"/>
    <property type="match status" value="2"/>
</dbReference>
<proteinExistence type="inferred from homology"/>
<evidence type="ECO:0000313" key="10">
    <source>
        <dbReference type="Proteomes" id="UP000019450"/>
    </source>
</evidence>
<dbReference type="InterPro" id="IPR001816">
    <property type="entry name" value="Transl_elong_EFTs/EF1B"/>
</dbReference>
<keyword evidence="4 7" id="KW-0251">Elongation factor</keyword>
<evidence type="ECO:0000259" key="8">
    <source>
        <dbReference type="Pfam" id="PF00889"/>
    </source>
</evidence>
<dbReference type="PATRIC" id="fig|1427984.3.peg.162"/>
<sequence>MKKITIEDIKKLREKTNAGLMEVKKALQKAEGDFEKAIKWLREKGLANAAKKSDRVAAEGAIFILNKENKVVILELNSETDFVAVNKLFIDFGNKISQYIINTDFKEKSLEEFRKTIFDGEKIDEKIASLTTKLGEKISLRRFDLFDVENYQFSTYLHVNKKIGVIVIAKNVEKDLLKDIAMQIAAMNPEYLSLKDVPNDKKEEEYKIARKDLKDTLKGKPENIQEKIISGKVNKVLSDLILEEQTFVKDNSKKIKQLLSKNAKLISFIRYEVGEGIEKKIENFKDEVMKQIKNKE</sequence>
<dbReference type="Gene3D" id="1.10.8.10">
    <property type="entry name" value="DNA helicase RuvA subunit, C-terminal domain"/>
    <property type="match status" value="1"/>
</dbReference>
<keyword evidence="5 7" id="KW-0648">Protein biosynthesis</keyword>
<gene>
    <name evidence="7 9" type="primary">tsf</name>
    <name evidence="9" type="ORF">X271_00174</name>
</gene>
<dbReference type="SUPFAM" id="SSF54713">
    <property type="entry name" value="Elongation factor Ts (EF-Ts), dimerisation domain"/>
    <property type="match status" value="2"/>
</dbReference>
<dbReference type="GO" id="GO:0005737">
    <property type="term" value="C:cytoplasm"/>
    <property type="evidence" value="ECO:0007669"/>
    <property type="project" value="UniProtKB-SubCell"/>
</dbReference>
<dbReference type="InterPro" id="IPR036402">
    <property type="entry name" value="EF-Ts_dimer_sf"/>
</dbReference>
<name>W8GJ60_9MOLU</name>
<evidence type="ECO:0000256" key="7">
    <source>
        <dbReference type="HAMAP-Rule" id="MF_00050"/>
    </source>
</evidence>
<dbReference type="STRING" id="1427984.X271_00174"/>
<dbReference type="Pfam" id="PF00889">
    <property type="entry name" value="EF_TS"/>
    <property type="match status" value="1"/>
</dbReference>
<dbReference type="PROSITE" id="PS01126">
    <property type="entry name" value="EF_TS_1"/>
    <property type="match status" value="1"/>
</dbReference>
<reference evidence="9 10" key="1">
    <citation type="journal article" date="2014" name="Genome Biol. Evol.">
        <title>Phylogenomics of "Candidatus Hepatoplasma crinochetorum," a Lineage of Mollicutes Associated with Noninsect Arthropods.</title>
        <authorList>
            <person name="Leclercq S."/>
            <person name="Dittmer J."/>
            <person name="Bouchon D."/>
            <person name="Cordaux R."/>
        </authorList>
    </citation>
    <scope>NUCLEOTIDE SEQUENCE [LARGE SCALE GENOMIC DNA]</scope>
    <source>
        <strain evidence="9 10">Av</strain>
    </source>
</reference>
<dbReference type="NCBIfam" id="TIGR00116">
    <property type="entry name" value="tsf"/>
    <property type="match status" value="1"/>
</dbReference>
<comment type="function">
    <text evidence="6 7">Associates with the EF-Tu.GDP complex and induces the exchange of GDP to GTP. It remains bound to the aminoacyl-tRNA.EF-Tu.GTP complex up to the GTP hydrolysis stage on the ribosome.</text>
</comment>
<dbReference type="HOGENOM" id="CLU_047155_0_2_14"/>
<dbReference type="SUPFAM" id="SSF46934">
    <property type="entry name" value="UBA-like"/>
    <property type="match status" value="1"/>
</dbReference>
<feature type="domain" description="Translation elongation factor EFTs/EF1B dimerisation" evidence="8">
    <location>
        <begin position="72"/>
        <end position="275"/>
    </location>
</feature>
<dbReference type="KEGG" id="hcr:X271_00174"/>
<dbReference type="EMBL" id="CP006932">
    <property type="protein sequence ID" value="AHK22282.1"/>
    <property type="molecule type" value="Genomic_DNA"/>
</dbReference>
<dbReference type="InterPro" id="IPR014039">
    <property type="entry name" value="Transl_elong_EFTs/EF1B_dimer"/>
</dbReference>
<dbReference type="Proteomes" id="UP000019450">
    <property type="component" value="Chromosome"/>
</dbReference>
<dbReference type="PANTHER" id="PTHR11741:SF0">
    <property type="entry name" value="ELONGATION FACTOR TS, MITOCHONDRIAL"/>
    <property type="match status" value="1"/>
</dbReference>
<dbReference type="InterPro" id="IPR018101">
    <property type="entry name" value="Transl_elong_Ts_CS"/>
</dbReference>
<dbReference type="OrthoDB" id="9808348at2"/>
<dbReference type="PANTHER" id="PTHR11741">
    <property type="entry name" value="ELONGATION FACTOR TS"/>
    <property type="match status" value="1"/>
</dbReference>
<dbReference type="GO" id="GO:0003746">
    <property type="term" value="F:translation elongation factor activity"/>
    <property type="evidence" value="ECO:0007669"/>
    <property type="project" value="UniProtKB-UniRule"/>
</dbReference>
<evidence type="ECO:0000256" key="2">
    <source>
        <dbReference type="ARBA" id="ARBA00016956"/>
    </source>
</evidence>
<dbReference type="RefSeq" id="WP_025208584.1">
    <property type="nucleotide sequence ID" value="NZ_CP006932.1"/>
</dbReference>
<comment type="similarity">
    <text evidence="1 7">Belongs to the EF-Ts family.</text>
</comment>
<dbReference type="InterPro" id="IPR009060">
    <property type="entry name" value="UBA-like_sf"/>
</dbReference>
<protein>
    <recommendedName>
        <fullName evidence="2 7">Elongation factor Ts</fullName>
        <shortName evidence="7">EF-Ts</shortName>
    </recommendedName>
</protein>
<evidence type="ECO:0000256" key="5">
    <source>
        <dbReference type="ARBA" id="ARBA00022917"/>
    </source>
</evidence>
<evidence type="ECO:0000256" key="4">
    <source>
        <dbReference type="ARBA" id="ARBA00022768"/>
    </source>
</evidence>
<accession>W8GJ60</accession>
<evidence type="ECO:0000313" key="9">
    <source>
        <dbReference type="EMBL" id="AHK22282.1"/>
    </source>
</evidence>
<dbReference type="HAMAP" id="MF_00050">
    <property type="entry name" value="EF_Ts"/>
    <property type="match status" value="1"/>
</dbReference>
<comment type="subcellular location">
    <subcellularLocation>
        <location evidence="7">Cytoplasm</location>
    </subcellularLocation>
</comment>
<dbReference type="Gene3D" id="1.10.286.20">
    <property type="match status" value="1"/>
</dbReference>
<evidence type="ECO:0000256" key="6">
    <source>
        <dbReference type="ARBA" id="ARBA00025453"/>
    </source>
</evidence>
<keyword evidence="10" id="KW-1185">Reference proteome</keyword>
<feature type="region of interest" description="Involved in Mg(2+) ion dislocation from EF-Tu" evidence="7">
    <location>
        <begin position="80"/>
        <end position="83"/>
    </location>
</feature>
<evidence type="ECO:0000256" key="3">
    <source>
        <dbReference type="ARBA" id="ARBA00022490"/>
    </source>
</evidence>
<dbReference type="eggNOG" id="COG0264">
    <property type="taxonomic scope" value="Bacteria"/>
</dbReference>
<keyword evidence="3 7" id="KW-0963">Cytoplasm</keyword>
<dbReference type="AlphaFoldDB" id="W8GJ60"/>
<organism evidence="9 10">
    <name type="scientific">Candidatus Hepatoplasma crinochetorum Av</name>
    <dbReference type="NCBI Taxonomy" id="1427984"/>
    <lineage>
        <taxon>Bacteria</taxon>
        <taxon>Bacillati</taxon>
        <taxon>Mycoplasmatota</taxon>
        <taxon>Mollicutes</taxon>
        <taxon>Candidatus Hepatoplasmataceae</taxon>
        <taxon>Candidatus Hepatoplasma</taxon>
    </lineage>
</organism>
<dbReference type="FunFam" id="1.10.8.10:FF:000001">
    <property type="entry name" value="Elongation factor Ts"/>
    <property type="match status" value="1"/>
</dbReference>
<evidence type="ECO:0000256" key="1">
    <source>
        <dbReference type="ARBA" id="ARBA00005532"/>
    </source>
</evidence>